<proteinExistence type="predicted"/>
<sequence length="99" mass="11147">MCYGSPQLNFHLSHQPKEMESVLNSRCFSFLFVTSPTGGFFSEALSGFSSMEISENKKNLHGVISVCTRVINMRDTVLQPILCELLFFNILAFSPSNNY</sequence>
<gene>
    <name evidence="1" type="ORF">CDAR_69201</name>
</gene>
<evidence type="ECO:0000313" key="1">
    <source>
        <dbReference type="EMBL" id="GIY51286.1"/>
    </source>
</evidence>
<organism evidence="1 2">
    <name type="scientific">Caerostris darwini</name>
    <dbReference type="NCBI Taxonomy" id="1538125"/>
    <lineage>
        <taxon>Eukaryota</taxon>
        <taxon>Metazoa</taxon>
        <taxon>Ecdysozoa</taxon>
        <taxon>Arthropoda</taxon>
        <taxon>Chelicerata</taxon>
        <taxon>Arachnida</taxon>
        <taxon>Araneae</taxon>
        <taxon>Araneomorphae</taxon>
        <taxon>Entelegynae</taxon>
        <taxon>Araneoidea</taxon>
        <taxon>Araneidae</taxon>
        <taxon>Caerostris</taxon>
    </lineage>
</organism>
<dbReference type="AlphaFoldDB" id="A0AAV4U0L7"/>
<reference evidence="1 2" key="1">
    <citation type="submission" date="2021-06" db="EMBL/GenBank/DDBJ databases">
        <title>Caerostris darwini draft genome.</title>
        <authorList>
            <person name="Kono N."/>
            <person name="Arakawa K."/>
        </authorList>
    </citation>
    <scope>NUCLEOTIDE SEQUENCE [LARGE SCALE GENOMIC DNA]</scope>
</reference>
<accession>A0AAV4U0L7</accession>
<name>A0AAV4U0L7_9ARAC</name>
<dbReference type="EMBL" id="BPLQ01010518">
    <property type="protein sequence ID" value="GIY51286.1"/>
    <property type="molecule type" value="Genomic_DNA"/>
</dbReference>
<comment type="caution">
    <text evidence="1">The sequence shown here is derived from an EMBL/GenBank/DDBJ whole genome shotgun (WGS) entry which is preliminary data.</text>
</comment>
<dbReference type="Proteomes" id="UP001054837">
    <property type="component" value="Unassembled WGS sequence"/>
</dbReference>
<protein>
    <submittedName>
        <fullName evidence="1">Uncharacterized protein</fullName>
    </submittedName>
</protein>
<keyword evidence="2" id="KW-1185">Reference proteome</keyword>
<evidence type="ECO:0000313" key="2">
    <source>
        <dbReference type="Proteomes" id="UP001054837"/>
    </source>
</evidence>